<organism evidence="2 3">
    <name type="scientific">Polaribacter haliotis</name>
    <dbReference type="NCBI Taxonomy" id="1888915"/>
    <lineage>
        <taxon>Bacteria</taxon>
        <taxon>Pseudomonadati</taxon>
        <taxon>Bacteroidota</taxon>
        <taxon>Flavobacteriia</taxon>
        <taxon>Flavobacteriales</taxon>
        <taxon>Flavobacteriaceae</taxon>
    </lineage>
</organism>
<dbReference type="SUPFAM" id="SSF51735">
    <property type="entry name" value="NAD(P)-binding Rossmann-fold domains"/>
    <property type="match status" value="1"/>
</dbReference>
<dbReference type="PANTHER" id="PTHR43245">
    <property type="entry name" value="BIFUNCTIONAL POLYMYXIN RESISTANCE PROTEIN ARNA"/>
    <property type="match status" value="1"/>
</dbReference>
<sequence>MKILVTGNKGFVGGNLSVFLLQNSKQVIGVSRFPLKNEVDYKALDLDILNNAKAIVHLAGKAHDLKKTSEDTEYFEVNTELTKTLFDKFLKSKCEVFIYMSSVKAVADIVEGILDENAKPNPITVYGKSKLAAEKYILSKEIPNNKRVYILRPCMIHGPNNKGNLNLLYSFVSKGIPYPFGKYKNNRSFVSVENLCFIINKIIDNRKVKSGIYNIADDTSLSTVDLVKIMGDVLNKPSKILYLPKSLIRLLSKVGDILPLPLNSERLQKLTENYEVSNFKIKKAIQKELPLSSEEGIKKTISSF</sequence>
<feature type="domain" description="NAD-dependent epimerase/dehydratase" evidence="1">
    <location>
        <begin position="3"/>
        <end position="216"/>
    </location>
</feature>
<dbReference type="PANTHER" id="PTHR43245:SF58">
    <property type="entry name" value="BLL5923 PROTEIN"/>
    <property type="match status" value="1"/>
</dbReference>
<dbReference type="AlphaFoldDB" id="A0A7L8AJD0"/>
<dbReference type="KEGG" id="phal:H9I45_06370"/>
<dbReference type="EMBL" id="CP061813">
    <property type="protein sequence ID" value="QOD62067.1"/>
    <property type="molecule type" value="Genomic_DNA"/>
</dbReference>
<evidence type="ECO:0000313" key="3">
    <source>
        <dbReference type="Proteomes" id="UP000516764"/>
    </source>
</evidence>
<keyword evidence="3" id="KW-1185">Reference proteome</keyword>
<dbReference type="Proteomes" id="UP000516764">
    <property type="component" value="Chromosome"/>
</dbReference>
<dbReference type="InterPro" id="IPR050177">
    <property type="entry name" value="Lipid_A_modif_metabolic_enz"/>
</dbReference>
<protein>
    <submittedName>
        <fullName evidence="2">NAD-dependent epimerase/dehydratase family protein</fullName>
    </submittedName>
</protein>
<dbReference type="InterPro" id="IPR036291">
    <property type="entry name" value="NAD(P)-bd_dom_sf"/>
</dbReference>
<accession>A0A7L8AJD0</accession>
<gene>
    <name evidence="2" type="ORF">H9I45_06370</name>
</gene>
<evidence type="ECO:0000313" key="2">
    <source>
        <dbReference type="EMBL" id="QOD62067.1"/>
    </source>
</evidence>
<dbReference type="OrthoDB" id="329806at2"/>
<evidence type="ECO:0000259" key="1">
    <source>
        <dbReference type="Pfam" id="PF01370"/>
    </source>
</evidence>
<dbReference type="Gene3D" id="3.40.50.720">
    <property type="entry name" value="NAD(P)-binding Rossmann-like Domain"/>
    <property type="match status" value="1"/>
</dbReference>
<name>A0A7L8AJD0_9FLAO</name>
<reference evidence="2 3" key="1">
    <citation type="journal article" date="2016" name="Int. J. Syst. Evol. Microbiol.">
        <title>Polaribacter haliotis sp. nov., isolated from the gut of abalone Haliotis discus hannai.</title>
        <authorList>
            <person name="Kim Y.O."/>
            <person name="Park I.S."/>
            <person name="Park S."/>
            <person name="Nam B.H."/>
            <person name="Park J.M."/>
            <person name="Kim D.G."/>
            <person name="Yoon J.H."/>
        </authorList>
    </citation>
    <scope>NUCLEOTIDE SEQUENCE [LARGE SCALE GENOMIC DNA]</scope>
    <source>
        <strain evidence="2 3">KCTC 52418</strain>
    </source>
</reference>
<dbReference type="Pfam" id="PF01370">
    <property type="entry name" value="Epimerase"/>
    <property type="match status" value="1"/>
</dbReference>
<dbReference type="RefSeq" id="WP_088353245.1">
    <property type="nucleotide sequence ID" value="NZ_CP061813.1"/>
</dbReference>
<proteinExistence type="predicted"/>
<dbReference type="InterPro" id="IPR001509">
    <property type="entry name" value="Epimerase_deHydtase"/>
</dbReference>